<keyword evidence="2" id="KW-0812">Transmembrane</keyword>
<dbReference type="Pfam" id="PF01381">
    <property type="entry name" value="HTH_3"/>
    <property type="match status" value="1"/>
</dbReference>
<dbReference type="Proteomes" id="UP001447008">
    <property type="component" value="Unassembled WGS sequence"/>
</dbReference>
<dbReference type="Gene3D" id="1.10.260.40">
    <property type="entry name" value="lambda repressor-like DNA-binding domains"/>
    <property type="match status" value="1"/>
</dbReference>
<feature type="domain" description="HTH cro/C1-type" evidence="3">
    <location>
        <begin position="7"/>
        <end position="61"/>
    </location>
</feature>
<organism evidence="4 5">
    <name type="scientific">Pseudoalteromonas qingdaonensis</name>
    <dbReference type="NCBI Taxonomy" id="3131913"/>
    <lineage>
        <taxon>Bacteria</taxon>
        <taxon>Pseudomonadati</taxon>
        <taxon>Pseudomonadota</taxon>
        <taxon>Gammaproteobacteria</taxon>
        <taxon>Alteromonadales</taxon>
        <taxon>Pseudoalteromonadaceae</taxon>
        <taxon>Pseudoalteromonas</taxon>
    </lineage>
</organism>
<dbReference type="PROSITE" id="PS50943">
    <property type="entry name" value="HTH_CROC1"/>
    <property type="match status" value="1"/>
</dbReference>
<keyword evidence="2" id="KW-0472">Membrane</keyword>
<evidence type="ECO:0000259" key="3">
    <source>
        <dbReference type="PROSITE" id="PS50943"/>
    </source>
</evidence>
<keyword evidence="1" id="KW-0238">DNA-binding</keyword>
<keyword evidence="5" id="KW-1185">Reference proteome</keyword>
<keyword evidence="2" id="KW-1133">Transmembrane helix</keyword>
<dbReference type="PANTHER" id="PTHR46797">
    <property type="entry name" value="HTH-TYPE TRANSCRIPTIONAL REGULATOR"/>
    <property type="match status" value="1"/>
</dbReference>
<dbReference type="SUPFAM" id="SSF47413">
    <property type="entry name" value="lambda repressor-like DNA-binding domains"/>
    <property type="match status" value="1"/>
</dbReference>
<evidence type="ECO:0000313" key="4">
    <source>
        <dbReference type="EMBL" id="MEM0515632.1"/>
    </source>
</evidence>
<evidence type="ECO:0000256" key="2">
    <source>
        <dbReference type="SAM" id="Phobius"/>
    </source>
</evidence>
<dbReference type="EMBL" id="JBCGCU010000009">
    <property type="protein sequence ID" value="MEM0515632.1"/>
    <property type="molecule type" value="Genomic_DNA"/>
</dbReference>
<comment type="caution">
    <text evidence="4">The sequence shown here is derived from an EMBL/GenBank/DDBJ whole genome shotgun (WGS) entry which is preliminary data.</text>
</comment>
<protein>
    <submittedName>
        <fullName evidence="4">Helix-turn-helix transcriptional regulator</fullName>
    </submittedName>
</protein>
<proteinExistence type="predicted"/>
<feature type="transmembrane region" description="Helical" evidence="2">
    <location>
        <begin position="160"/>
        <end position="181"/>
    </location>
</feature>
<dbReference type="InterPro" id="IPR010982">
    <property type="entry name" value="Lambda_DNA-bd_dom_sf"/>
</dbReference>
<evidence type="ECO:0000313" key="5">
    <source>
        <dbReference type="Proteomes" id="UP001447008"/>
    </source>
</evidence>
<name>A0ABU9MZ91_9GAMM</name>
<evidence type="ECO:0000256" key="1">
    <source>
        <dbReference type="ARBA" id="ARBA00023125"/>
    </source>
</evidence>
<dbReference type="InterPro" id="IPR001387">
    <property type="entry name" value="Cro/C1-type_HTH"/>
</dbReference>
<reference evidence="4 5" key="1">
    <citation type="submission" date="2024-03" db="EMBL/GenBank/DDBJ databases">
        <title>Pseudoalteromonas qingdaonensis sp. nov., isolated from the intestines of marine benthic organisms.</title>
        <authorList>
            <person name="Lin X."/>
            <person name="Fang S."/>
            <person name="Hu X."/>
        </authorList>
    </citation>
    <scope>NUCLEOTIDE SEQUENCE [LARGE SCALE GENOMIC DNA]</scope>
    <source>
        <strain evidence="4 5">YIC-827</strain>
    </source>
</reference>
<accession>A0ABU9MZ91</accession>
<dbReference type="CDD" id="cd00093">
    <property type="entry name" value="HTH_XRE"/>
    <property type="match status" value="1"/>
</dbReference>
<feature type="transmembrane region" description="Helical" evidence="2">
    <location>
        <begin position="80"/>
        <end position="100"/>
    </location>
</feature>
<dbReference type="InterPro" id="IPR050807">
    <property type="entry name" value="TransReg_Diox_bact_type"/>
</dbReference>
<dbReference type="RefSeq" id="WP_342678438.1">
    <property type="nucleotide sequence ID" value="NZ_JBCGCU010000009.1"/>
</dbReference>
<dbReference type="PANTHER" id="PTHR46797:SF1">
    <property type="entry name" value="METHYLPHOSPHONATE SYNTHASE"/>
    <property type="match status" value="1"/>
</dbReference>
<gene>
    <name evidence="4" type="ORF">WCN91_09455</name>
</gene>
<dbReference type="SMART" id="SM00530">
    <property type="entry name" value="HTH_XRE"/>
    <property type="match status" value="1"/>
</dbReference>
<sequence length="189" mass="21439">MELAEQLIALRKQQQWTQAFAAREIGIQQSYLSKLENNKVLPSDEVLTRLAQAYGVSTDDLLPRTPTQSAQDSHRIPHRWILSSAVLLILAVVLWALAYFELLYVQTHYTYQFVSTDTQHSISGYHLTQVYLGEAALSADGSTQYHYFGERNISREENRWLFATSILLLITALIVTAVGALKKPTNTRQ</sequence>